<dbReference type="EMBL" id="QHLQ01000016">
    <property type="protein sequence ID" value="NIZ62294.1"/>
    <property type="molecule type" value="Genomic_DNA"/>
</dbReference>
<dbReference type="PANTHER" id="PTHR48207">
    <property type="entry name" value="SUCCINATE--HYDROXYMETHYLGLUTARATE COA-TRANSFERASE"/>
    <property type="match status" value="1"/>
</dbReference>
<accession>A0ABX0W9G7</accession>
<dbReference type="InterPro" id="IPR023606">
    <property type="entry name" value="CoA-Trfase_III_dom_1_sf"/>
</dbReference>
<protein>
    <submittedName>
        <fullName evidence="2">Carnitine dehydratase</fullName>
    </submittedName>
</protein>
<comment type="caution">
    <text evidence="2">The sequence shown here is derived from an EMBL/GenBank/DDBJ whole genome shotgun (WGS) entry which is preliminary data.</text>
</comment>
<dbReference type="SUPFAM" id="SSF89796">
    <property type="entry name" value="CoA-transferase family III (CaiB/BaiF)"/>
    <property type="match status" value="1"/>
</dbReference>
<proteinExistence type="predicted"/>
<keyword evidence="1" id="KW-0808">Transferase</keyword>
<dbReference type="Proteomes" id="UP001429564">
    <property type="component" value="Unassembled WGS sequence"/>
</dbReference>
<evidence type="ECO:0000256" key="1">
    <source>
        <dbReference type="ARBA" id="ARBA00022679"/>
    </source>
</evidence>
<dbReference type="Pfam" id="PF02515">
    <property type="entry name" value="CoA_transf_3"/>
    <property type="match status" value="1"/>
</dbReference>
<dbReference type="RefSeq" id="WP_167684923.1">
    <property type="nucleotide sequence ID" value="NZ_QHLQ01000016.1"/>
</dbReference>
<keyword evidence="3" id="KW-1185">Reference proteome</keyword>
<dbReference type="InterPro" id="IPR003673">
    <property type="entry name" value="CoA-Trfase_fam_III"/>
</dbReference>
<sequence length="378" mass="40903">MAINKPLAGLTVVSIEQAVAAPMCSARLADAGARVIKIERSEGETARHYDAAVHDMSAYFVWLNRGKQSTVFDLKNAADIAVVKSMLAKADVFVQNLAPGAIDRLGLSPKVLHQSNPRLITVGIVGYGQDTDYAEMRAYDMLVQAESGLCAVTGTADAACKVGVSVADIATGMNAHAAVLEALIERSITGKGKAIKIAMFDGLADWMNVPLLHYEHQSKETARHGLSHASIYPYRRLDCKDGSIVIAVQHSGEWHRLCCEVLKQPELETDPRFATNALRVQNREALDEKLEPVFAAMTRTEAFRMVEDAKLASATVSSVADLSTHPALRRVKGVANGKVFSLAAPPLHPDIEMAVIPDVGEHTDEIRAEFGQMLQPIE</sequence>
<reference evidence="2 3" key="1">
    <citation type="submission" date="2018-05" db="EMBL/GenBank/DDBJ databases">
        <authorList>
            <person name="Zhang Y.-J."/>
        </authorList>
    </citation>
    <scope>NUCLEOTIDE SEQUENCE [LARGE SCALE GENOMIC DNA]</scope>
    <source>
        <strain evidence="2 3">CY04</strain>
    </source>
</reference>
<name>A0ABX0W9G7_9RHOB</name>
<dbReference type="InterPro" id="IPR044855">
    <property type="entry name" value="CoA-Trfase_III_dom3_sf"/>
</dbReference>
<evidence type="ECO:0000313" key="3">
    <source>
        <dbReference type="Proteomes" id="UP001429564"/>
    </source>
</evidence>
<dbReference type="PANTHER" id="PTHR48207:SF3">
    <property type="entry name" value="SUCCINATE--HYDROXYMETHYLGLUTARATE COA-TRANSFERASE"/>
    <property type="match status" value="1"/>
</dbReference>
<dbReference type="Gene3D" id="3.40.50.10540">
    <property type="entry name" value="Crotonobetainyl-coa:carnitine coa-transferase, domain 1"/>
    <property type="match status" value="1"/>
</dbReference>
<organism evidence="2 3">
    <name type="scientific">Parasedimentitalea denitrificans</name>
    <dbReference type="NCBI Taxonomy" id="2211118"/>
    <lineage>
        <taxon>Bacteria</taxon>
        <taxon>Pseudomonadati</taxon>
        <taxon>Pseudomonadota</taxon>
        <taxon>Alphaproteobacteria</taxon>
        <taxon>Rhodobacterales</taxon>
        <taxon>Paracoccaceae</taxon>
        <taxon>Parasedimentitalea</taxon>
    </lineage>
</organism>
<gene>
    <name evidence="2" type="ORF">DL239_15065</name>
</gene>
<dbReference type="Gene3D" id="3.30.1540.10">
    <property type="entry name" value="formyl-coa transferase, domain 3"/>
    <property type="match status" value="1"/>
</dbReference>
<evidence type="ECO:0000313" key="2">
    <source>
        <dbReference type="EMBL" id="NIZ62294.1"/>
    </source>
</evidence>
<dbReference type="InterPro" id="IPR050483">
    <property type="entry name" value="CoA-transferase_III_domain"/>
</dbReference>